<proteinExistence type="predicted"/>
<evidence type="ECO:0008006" key="8">
    <source>
        <dbReference type="Google" id="ProtNLM"/>
    </source>
</evidence>
<feature type="transmembrane region" description="Helical" evidence="5">
    <location>
        <begin position="717"/>
        <end position="737"/>
    </location>
</feature>
<evidence type="ECO:0000256" key="2">
    <source>
        <dbReference type="ARBA" id="ARBA00022737"/>
    </source>
</evidence>
<dbReference type="SUPFAM" id="SSF50969">
    <property type="entry name" value="YVTN repeat-like/Quinoprotein amine dehydrogenase"/>
    <property type="match status" value="1"/>
</dbReference>
<dbReference type="InterPro" id="IPR011047">
    <property type="entry name" value="Quinoprotein_ADH-like_sf"/>
</dbReference>
<evidence type="ECO:0000256" key="4">
    <source>
        <dbReference type="SAM" id="MobiDB-lite"/>
    </source>
</evidence>
<dbReference type="PANTHER" id="PTHR22847">
    <property type="entry name" value="WD40 REPEAT PROTEIN"/>
    <property type="match status" value="1"/>
</dbReference>
<name>A0ABP7A9N7_9ACTN</name>
<feature type="transmembrane region" description="Helical" evidence="5">
    <location>
        <begin position="631"/>
        <end position="653"/>
    </location>
</feature>
<keyword evidence="7" id="KW-1185">Reference proteome</keyword>
<dbReference type="Proteomes" id="UP001500630">
    <property type="component" value="Unassembled WGS sequence"/>
</dbReference>
<dbReference type="InterPro" id="IPR027417">
    <property type="entry name" value="P-loop_NTPase"/>
</dbReference>
<dbReference type="InterPro" id="IPR001680">
    <property type="entry name" value="WD40_rpt"/>
</dbReference>
<keyword evidence="2" id="KW-0677">Repeat</keyword>
<evidence type="ECO:0000256" key="5">
    <source>
        <dbReference type="SAM" id="Phobius"/>
    </source>
</evidence>
<dbReference type="Gene3D" id="3.40.50.300">
    <property type="entry name" value="P-loop containing nucleotide triphosphate hydrolases"/>
    <property type="match status" value="1"/>
</dbReference>
<protein>
    <recommendedName>
        <fullName evidence="8">NACHT domain-containing protein</fullName>
    </recommendedName>
</protein>
<dbReference type="PROSITE" id="PS50294">
    <property type="entry name" value="WD_REPEATS_REGION"/>
    <property type="match status" value="1"/>
</dbReference>
<dbReference type="PANTHER" id="PTHR22847:SF637">
    <property type="entry name" value="WD REPEAT DOMAIN 5B"/>
    <property type="match status" value="1"/>
</dbReference>
<feature type="transmembrane region" description="Helical" evidence="5">
    <location>
        <begin position="411"/>
        <end position="433"/>
    </location>
</feature>
<evidence type="ECO:0000313" key="7">
    <source>
        <dbReference type="Proteomes" id="UP001500630"/>
    </source>
</evidence>
<feature type="transmembrane region" description="Helical" evidence="5">
    <location>
        <begin position="528"/>
        <end position="549"/>
    </location>
</feature>
<keyword evidence="1 3" id="KW-0853">WD repeat</keyword>
<feature type="repeat" description="WD" evidence="3">
    <location>
        <begin position="1174"/>
        <end position="1213"/>
    </location>
</feature>
<reference evidence="7" key="1">
    <citation type="journal article" date="2019" name="Int. J. Syst. Evol. Microbiol.">
        <title>The Global Catalogue of Microorganisms (GCM) 10K type strain sequencing project: providing services to taxonomists for standard genome sequencing and annotation.</title>
        <authorList>
            <consortium name="The Broad Institute Genomics Platform"/>
            <consortium name="The Broad Institute Genome Sequencing Center for Infectious Disease"/>
            <person name="Wu L."/>
            <person name="Ma J."/>
        </authorList>
    </citation>
    <scope>NUCLEOTIDE SEQUENCE [LARGE SCALE GENOMIC DNA]</scope>
    <source>
        <strain evidence="7">JCM 17326</strain>
    </source>
</reference>
<keyword evidence="5" id="KW-0472">Membrane</keyword>
<dbReference type="SUPFAM" id="SSF52540">
    <property type="entry name" value="P-loop containing nucleoside triphosphate hydrolases"/>
    <property type="match status" value="1"/>
</dbReference>
<comment type="caution">
    <text evidence="6">The sequence shown here is derived from an EMBL/GenBank/DDBJ whole genome shotgun (WGS) entry which is preliminary data.</text>
</comment>
<feature type="transmembrane region" description="Helical" evidence="5">
    <location>
        <begin position="487"/>
        <end position="516"/>
    </location>
</feature>
<evidence type="ECO:0000256" key="3">
    <source>
        <dbReference type="PROSITE-ProRule" id="PRU00221"/>
    </source>
</evidence>
<dbReference type="PROSITE" id="PS50082">
    <property type="entry name" value="WD_REPEATS_2"/>
    <property type="match status" value="1"/>
</dbReference>
<feature type="transmembrane region" description="Helical" evidence="5">
    <location>
        <begin position="35"/>
        <end position="54"/>
    </location>
</feature>
<dbReference type="SMART" id="SM00320">
    <property type="entry name" value="WD40"/>
    <property type="match status" value="1"/>
</dbReference>
<feature type="transmembrane region" description="Helical" evidence="5">
    <location>
        <begin position="445"/>
        <end position="466"/>
    </location>
</feature>
<keyword evidence="5" id="KW-0812">Transmembrane</keyword>
<sequence length="1213" mass="130663">MCTVIARTVFARGQREDRGLADPKPLERARRPVRIVMLLLTMVAAFAVGAWFLVIDLPTGDMRASVLSFFVGLGNLFLAVAEFLRRPPEASTLARLADELAVRLRRELIDHQGIEALNKPYVLPLSWSAGDQRVGRLRRGVMESAKALSAEYLRVASGRMVILGEPGAGKSILARLLAWGLLHDRGDAPVPVLLTATSWDPVDESLDDWIVGTLAVNNYGGNRDTPRELLRSGLILPIVDGLDEMSEAARRVAIQAVNEAIGRERPVVITCRSVEYGELIASGAPALKRAPVVRLQPLLRHDVVAYLREFGAPGLAPLVDELTRDPGGPAAQALSTPLMVSLARNVSEQRAVDLRDCDSRTAVEDKLVEAAARPTTAGDERWLTFLARYLHAHHERELAWWLLAPRLVSPWAVAALGLAGGAVATALATAWILISGTVTDLNAAFLLGTAVGAGFAILVMVAWYVGGIRTPGRLTLQTAGSADRLRVGAVTGSGLAVILTVPILLGLAGVITFAYGWSPTNIDVYLSWLARGGAVMVVTAVALAIYRWLDAPPGSSVDSTPAKLLAADRASALAGALAAGAIVGLGLGPALLAGQVALRTLQSAVTGWSGEPTPADIAAVELTDPWGNPPVLLPGVLFASLTLLTRAWPRFAWARFVLASRRRTPWRLMRALEGAHRAGLLQRSGGTYQFRHIRLQEWLATRTKAGAAAPRRPRVRLLAAGGLTVVTGTASVLLASLPADISSATLYVGAIGNRYLTDDGRMLVARSADGKDLHVWDVATGRPVGSVLRGQDKDDLGLHWSSDGRLAALVSNAREALTILDTSGLRPLRNWPLPPNAPGDDDYWVTFSPDGSLATVRTTPGYALYLYDVRTGTQLGGRLAENAQTVAFSSSGNLLTAKVPAGQNSSRLLVWNARTGSRIGGDIVMGWSDSVPYFSPDGDLLVTTSPKGDTHLTDARTGRPLQPPLRGHYAPSGDYLVNQAADGVRTRRLRGDPDPRHYPDLRNVVTSGTTLVGVTGRGDVRVYDLVSGKETGRMHPGLGPRLSLTLHPDGRTLMILQYPESDGSVDPRPNPTVWLWDLRGGTQLGTLQTGTYTTGFSFGRHTVLVRRPSQKERDWQRLDVFNLDTRTRLTNRLPDYTQEESSLSPSQDWLAVLTPDKRSIELWNVAEGRRETVLTGHTGEIHSYWFSKDSTVLHSSSADGTIKIWRIPKPGTS</sequence>
<feature type="transmembrane region" description="Helical" evidence="5">
    <location>
        <begin position="570"/>
        <end position="592"/>
    </location>
</feature>
<keyword evidence="5" id="KW-1133">Transmembrane helix</keyword>
<gene>
    <name evidence="6" type="ORF">GCM10022419_136040</name>
</gene>
<dbReference type="EMBL" id="BAABDQ010000096">
    <property type="protein sequence ID" value="GAA3627552.1"/>
    <property type="molecule type" value="Genomic_DNA"/>
</dbReference>
<dbReference type="SUPFAM" id="SSF50998">
    <property type="entry name" value="Quinoprotein alcohol dehydrogenase-like"/>
    <property type="match status" value="1"/>
</dbReference>
<feature type="region of interest" description="Disordered" evidence="4">
    <location>
        <begin position="945"/>
        <end position="968"/>
    </location>
</feature>
<feature type="compositionally biased region" description="Basic and acidic residues" evidence="4">
    <location>
        <begin position="948"/>
        <end position="957"/>
    </location>
</feature>
<dbReference type="Gene3D" id="2.130.10.10">
    <property type="entry name" value="YVTN repeat-like/Quinoprotein amine dehydrogenase"/>
    <property type="match status" value="3"/>
</dbReference>
<organism evidence="6 7">
    <name type="scientific">Nonomuraea rosea</name>
    <dbReference type="NCBI Taxonomy" id="638574"/>
    <lineage>
        <taxon>Bacteria</taxon>
        <taxon>Bacillati</taxon>
        <taxon>Actinomycetota</taxon>
        <taxon>Actinomycetes</taxon>
        <taxon>Streptosporangiales</taxon>
        <taxon>Streptosporangiaceae</taxon>
        <taxon>Nonomuraea</taxon>
    </lineage>
</organism>
<dbReference type="Pfam" id="PF00400">
    <property type="entry name" value="WD40"/>
    <property type="match status" value="1"/>
</dbReference>
<accession>A0ABP7A9N7</accession>
<dbReference type="InterPro" id="IPR011044">
    <property type="entry name" value="Quino_amine_DH_bsu"/>
</dbReference>
<evidence type="ECO:0000313" key="6">
    <source>
        <dbReference type="EMBL" id="GAA3627552.1"/>
    </source>
</evidence>
<feature type="transmembrane region" description="Helical" evidence="5">
    <location>
        <begin position="66"/>
        <end position="84"/>
    </location>
</feature>
<dbReference type="InterPro" id="IPR015943">
    <property type="entry name" value="WD40/YVTN_repeat-like_dom_sf"/>
</dbReference>
<evidence type="ECO:0000256" key="1">
    <source>
        <dbReference type="ARBA" id="ARBA00022574"/>
    </source>
</evidence>